<keyword evidence="3" id="KW-1185">Reference proteome</keyword>
<gene>
    <name evidence="2" type="ORF">CHU95_10840</name>
</gene>
<dbReference type="Proteomes" id="UP000216998">
    <property type="component" value="Unassembled WGS sequence"/>
</dbReference>
<dbReference type="AlphaFoldDB" id="A0A255YZ77"/>
<dbReference type="Pfam" id="PF12770">
    <property type="entry name" value="CHAT"/>
    <property type="match status" value="1"/>
</dbReference>
<protein>
    <recommendedName>
        <fullName evidence="1">CHAT domain-containing protein</fullName>
    </recommendedName>
</protein>
<evidence type="ECO:0000313" key="2">
    <source>
        <dbReference type="EMBL" id="OYQ34512.1"/>
    </source>
</evidence>
<sequence length="147" mass="15084">MASAQQFEDLFLTATAVSRLKLDADLVVLSACSTAASGGGADREPLSGLVNGFLVAGARSVMTTFWDAPDIAANMATNGMFKQMRENPGLSVSQALRQAQLTLLRAPLTPGPDGLSYDPAFSHPVAWAVFGLVGDGGGDEATGPSPS</sequence>
<evidence type="ECO:0000313" key="3">
    <source>
        <dbReference type="Proteomes" id="UP000216998"/>
    </source>
</evidence>
<comment type="caution">
    <text evidence="2">The sequence shown here is derived from an EMBL/GenBank/DDBJ whole genome shotgun (WGS) entry which is preliminary data.</text>
</comment>
<name>A0A255YZ77_9PROT</name>
<proteinExistence type="predicted"/>
<evidence type="ECO:0000259" key="1">
    <source>
        <dbReference type="Pfam" id="PF12770"/>
    </source>
</evidence>
<feature type="domain" description="CHAT" evidence="1">
    <location>
        <begin position="6"/>
        <end position="135"/>
    </location>
</feature>
<accession>A0A255YZ77</accession>
<dbReference type="OrthoDB" id="9787760at2"/>
<dbReference type="EMBL" id="NOXU01000028">
    <property type="protein sequence ID" value="OYQ34512.1"/>
    <property type="molecule type" value="Genomic_DNA"/>
</dbReference>
<reference evidence="2 3" key="1">
    <citation type="submission" date="2017-07" db="EMBL/GenBank/DDBJ databases">
        <title>Niveispirillum cyanobacteriorum sp. nov., isolated from cyanobacterial aggregates in a eutrophic lake.</title>
        <authorList>
            <person name="Cai H."/>
        </authorList>
    </citation>
    <scope>NUCLEOTIDE SEQUENCE [LARGE SCALE GENOMIC DNA]</scope>
    <source>
        <strain evidence="3">TH1-14</strain>
    </source>
</reference>
<organism evidence="2 3">
    <name type="scientific">Niveispirillum lacus</name>
    <dbReference type="NCBI Taxonomy" id="1981099"/>
    <lineage>
        <taxon>Bacteria</taxon>
        <taxon>Pseudomonadati</taxon>
        <taxon>Pseudomonadota</taxon>
        <taxon>Alphaproteobacteria</taxon>
        <taxon>Rhodospirillales</taxon>
        <taxon>Azospirillaceae</taxon>
        <taxon>Niveispirillum</taxon>
    </lineage>
</organism>
<dbReference type="InterPro" id="IPR024983">
    <property type="entry name" value="CHAT_dom"/>
</dbReference>